<dbReference type="SUPFAM" id="SSF54862">
    <property type="entry name" value="4Fe-4S ferredoxins"/>
    <property type="match status" value="1"/>
</dbReference>
<keyword evidence="11" id="KW-1185">Reference proteome</keyword>
<dbReference type="PROSITE" id="PS00198">
    <property type="entry name" value="4FE4S_FER_1"/>
    <property type="match status" value="1"/>
</dbReference>
<name>A0A6H5HDY3_9HEMI</name>
<dbReference type="AlphaFoldDB" id="A0A6H5HDY3"/>
<organism evidence="10 11">
    <name type="scientific">Nesidiocoris tenuis</name>
    <dbReference type="NCBI Taxonomy" id="355587"/>
    <lineage>
        <taxon>Eukaryota</taxon>
        <taxon>Metazoa</taxon>
        <taxon>Ecdysozoa</taxon>
        <taxon>Arthropoda</taxon>
        <taxon>Hexapoda</taxon>
        <taxon>Insecta</taxon>
        <taxon>Pterygota</taxon>
        <taxon>Neoptera</taxon>
        <taxon>Paraneoptera</taxon>
        <taxon>Hemiptera</taxon>
        <taxon>Heteroptera</taxon>
        <taxon>Panheteroptera</taxon>
        <taxon>Cimicomorpha</taxon>
        <taxon>Miridae</taxon>
        <taxon>Dicyphina</taxon>
        <taxon>Nesidiocoris</taxon>
    </lineage>
</organism>
<dbReference type="OrthoDB" id="204405at2759"/>
<keyword evidence="6" id="KW-0408">Iron</keyword>
<feature type="compositionally biased region" description="Polar residues" evidence="8">
    <location>
        <begin position="73"/>
        <end position="83"/>
    </location>
</feature>
<evidence type="ECO:0000256" key="4">
    <source>
        <dbReference type="ARBA" id="ARBA00022723"/>
    </source>
</evidence>
<feature type="compositionally biased region" description="Polar residues" evidence="8">
    <location>
        <begin position="51"/>
        <end position="64"/>
    </location>
</feature>
<dbReference type="InterPro" id="IPR017900">
    <property type="entry name" value="4Fe4S_Fe_S_CS"/>
</dbReference>
<dbReference type="GO" id="GO:0032981">
    <property type="term" value="P:mitochondrial respiratory chain complex I assembly"/>
    <property type="evidence" value="ECO:0007669"/>
    <property type="project" value="TreeGrafter"/>
</dbReference>
<dbReference type="GO" id="GO:0046872">
    <property type="term" value="F:metal ion binding"/>
    <property type="evidence" value="ECO:0007669"/>
    <property type="project" value="UniProtKB-KW"/>
</dbReference>
<comment type="cofactor">
    <cofactor evidence="1">
        <name>[4Fe-4S] cluster</name>
        <dbReference type="ChEBI" id="CHEBI:49883"/>
    </cofactor>
</comment>
<dbReference type="InterPro" id="IPR017896">
    <property type="entry name" value="4Fe4S_Fe-S-bd"/>
</dbReference>
<proteinExistence type="inferred from homology"/>
<accession>A0A6H5HDY3</accession>
<dbReference type="GO" id="GO:0006120">
    <property type="term" value="P:mitochondrial electron transport, NADH to ubiquinone"/>
    <property type="evidence" value="ECO:0007669"/>
    <property type="project" value="TreeGrafter"/>
</dbReference>
<gene>
    <name evidence="10" type="ORF">NTEN_LOCUS16546</name>
</gene>
<dbReference type="Gene3D" id="3.30.70.3270">
    <property type="match status" value="1"/>
</dbReference>
<feature type="region of interest" description="Disordered" evidence="8">
    <location>
        <begin position="41"/>
        <end position="84"/>
    </location>
</feature>
<evidence type="ECO:0000256" key="2">
    <source>
        <dbReference type="ARBA" id="ARBA00010277"/>
    </source>
</evidence>
<evidence type="ECO:0000256" key="6">
    <source>
        <dbReference type="ARBA" id="ARBA00023004"/>
    </source>
</evidence>
<dbReference type="Proteomes" id="UP000479000">
    <property type="component" value="Unassembled WGS sequence"/>
</dbReference>
<dbReference type="InterPro" id="IPR010226">
    <property type="entry name" value="NADH_quinone_OxRdtase_chainI"/>
</dbReference>
<dbReference type="PANTHER" id="PTHR10849">
    <property type="entry name" value="NADH DEHYDROGENASE UBIQUINONE IRON-SULFUR PROTEIN 8, MITOCHONDRIAL"/>
    <property type="match status" value="1"/>
</dbReference>
<evidence type="ECO:0000256" key="7">
    <source>
        <dbReference type="ARBA" id="ARBA00023014"/>
    </source>
</evidence>
<feature type="domain" description="4Fe-4S ferredoxin-type" evidence="9">
    <location>
        <begin position="123"/>
        <end position="152"/>
    </location>
</feature>
<keyword evidence="3" id="KW-0004">4Fe-4S</keyword>
<evidence type="ECO:0000259" key="9">
    <source>
        <dbReference type="PROSITE" id="PS51379"/>
    </source>
</evidence>
<dbReference type="GO" id="GO:0016020">
    <property type="term" value="C:membrane"/>
    <property type="evidence" value="ECO:0007669"/>
    <property type="project" value="InterPro"/>
</dbReference>
<keyword evidence="4" id="KW-0479">Metal-binding</keyword>
<evidence type="ECO:0000313" key="11">
    <source>
        <dbReference type="Proteomes" id="UP000479000"/>
    </source>
</evidence>
<dbReference type="Pfam" id="PF00037">
    <property type="entry name" value="Fer4"/>
    <property type="match status" value="1"/>
</dbReference>
<protein>
    <recommendedName>
        <fullName evidence="9">4Fe-4S ferredoxin-type domain-containing protein</fullName>
    </recommendedName>
</protein>
<dbReference type="EMBL" id="CADCXU010024238">
    <property type="protein sequence ID" value="CAB0011631.1"/>
    <property type="molecule type" value="Genomic_DNA"/>
</dbReference>
<dbReference type="PROSITE" id="PS51379">
    <property type="entry name" value="4FE4S_FER_2"/>
    <property type="match status" value="1"/>
</dbReference>
<dbReference type="GO" id="GO:0003954">
    <property type="term" value="F:NADH dehydrogenase activity"/>
    <property type="evidence" value="ECO:0007669"/>
    <property type="project" value="TreeGrafter"/>
</dbReference>
<keyword evidence="5" id="KW-1278">Translocase</keyword>
<dbReference type="GO" id="GO:0051539">
    <property type="term" value="F:4 iron, 4 sulfur cluster binding"/>
    <property type="evidence" value="ECO:0007669"/>
    <property type="project" value="UniProtKB-KW"/>
</dbReference>
<evidence type="ECO:0000313" key="10">
    <source>
        <dbReference type="EMBL" id="CAB0011631.1"/>
    </source>
</evidence>
<feature type="region of interest" description="Disordered" evidence="8">
    <location>
        <begin position="1"/>
        <end position="21"/>
    </location>
</feature>
<evidence type="ECO:0000256" key="5">
    <source>
        <dbReference type="ARBA" id="ARBA00022967"/>
    </source>
</evidence>
<evidence type="ECO:0000256" key="3">
    <source>
        <dbReference type="ARBA" id="ARBA00022485"/>
    </source>
</evidence>
<reference evidence="10 11" key="1">
    <citation type="submission" date="2020-02" db="EMBL/GenBank/DDBJ databases">
        <authorList>
            <person name="Ferguson B K."/>
        </authorList>
    </citation>
    <scope>NUCLEOTIDE SEQUENCE [LARGE SCALE GENOMIC DNA]</scope>
</reference>
<evidence type="ECO:0000256" key="8">
    <source>
        <dbReference type="SAM" id="MobiDB-lite"/>
    </source>
</evidence>
<dbReference type="GO" id="GO:0005739">
    <property type="term" value="C:mitochondrion"/>
    <property type="evidence" value="ECO:0007669"/>
    <property type="project" value="GOC"/>
</dbReference>
<sequence length="168" mass="18744">MKPSLVSSHAPPNSSSSTDWKLEKYTYTEPALTMANKTSAMKPLSGRRPQMTPTIIPNTCNSRPLRSRPKRSAINTSTSTTKSHPWIGMPSLTEQPMLCFGLKSSGAITIEAEERSDGSRRTTRYDIDMTKCIYCGFCQEACPVDAIVESYWSEITVIPFEISYGYRT</sequence>
<keyword evidence="7" id="KW-0411">Iron-sulfur</keyword>
<dbReference type="PANTHER" id="PTHR10849:SF20">
    <property type="entry name" value="NADH DEHYDROGENASE [UBIQUINONE] IRON-SULFUR PROTEIN 8, MITOCHONDRIAL"/>
    <property type="match status" value="1"/>
</dbReference>
<comment type="similarity">
    <text evidence="2">Belongs to the complex I 23 kDa subunit family.</text>
</comment>
<feature type="compositionally biased region" description="Low complexity" evidence="8">
    <location>
        <begin position="1"/>
        <end position="17"/>
    </location>
</feature>
<evidence type="ECO:0000256" key="1">
    <source>
        <dbReference type="ARBA" id="ARBA00001966"/>
    </source>
</evidence>